<accession>A0A0A9FL34</accession>
<sequence length="22" mass="2540">MADRELGSGPASRHRSRRMRRG</sequence>
<organism evidence="2">
    <name type="scientific">Arundo donax</name>
    <name type="common">Giant reed</name>
    <name type="synonym">Donax arundinaceus</name>
    <dbReference type="NCBI Taxonomy" id="35708"/>
    <lineage>
        <taxon>Eukaryota</taxon>
        <taxon>Viridiplantae</taxon>
        <taxon>Streptophyta</taxon>
        <taxon>Embryophyta</taxon>
        <taxon>Tracheophyta</taxon>
        <taxon>Spermatophyta</taxon>
        <taxon>Magnoliopsida</taxon>
        <taxon>Liliopsida</taxon>
        <taxon>Poales</taxon>
        <taxon>Poaceae</taxon>
        <taxon>PACMAD clade</taxon>
        <taxon>Arundinoideae</taxon>
        <taxon>Arundineae</taxon>
        <taxon>Arundo</taxon>
    </lineage>
</organism>
<proteinExistence type="predicted"/>
<dbReference type="EMBL" id="GBRH01185947">
    <property type="protein sequence ID" value="JAE11949.1"/>
    <property type="molecule type" value="Transcribed_RNA"/>
</dbReference>
<reference evidence="2" key="1">
    <citation type="submission" date="2014-09" db="EMBL/GenBank/DDBJ databases">
        <authorList>
            <person name="Magalhaes I.L.F."/>
            <person name="Oliveira U."/>
            <person name="Santos F.R."/>
            <person name="Vidigal T.H.D.A."/>
            <person name="Brescovit A.D."/>
            <person name="Santos A.J."/>
        </authorList>
    </citation>
    <scope>NUCLEOTIDE SEQUENCE</scope>
    <source>
        <tissue evidence="2">Shoot tissue taken approximately 20 cm above the soil surface</tissue>
    </source>
</reference>
<name>A0A0A9FL34_ARUDO</name>
<evidence type="ECO:0000256" key="1">
    <source>
        <dbReference type="SAM" id="MobiDB-lite"/>
    </source>
</evidence>
<feature type="compositionally biased region" description="Basic residues" evidence="1">
    <location>
        <begin position="12"/>
        <end position="22"/>
    </location>
</feature>
<reference evidence="2" key="2">
    <citation type="journal article" date="2015" name="Data Brief">
        <title>Shoot transcriptome of the giant reed, Arundo donax.</title>
        <authorList>
            <person name="Barrero R.A."/>
            <person name="Guerrero F.D."/>
            <person name="Moolhuijzen P."/>
            <person name="Goolsby J.A."/>
            <person name="Tidwell J."/>
            <person name="Bellgard S.E."/>
            <person name="Bellgard M.I."/>
        </authorList>
    </citation>
    <scope>NUCLEOTIDE SEQUENCE</scope>
    <source>
        <tissue evidence="2">Shoot tissue taken approximately 20 cm above the soil surface</tissue>
    </source>
</reference>
<dbReference type="AlphaFoldDB" id="A0A0A9FL34"/>
<protein>
    <submittedName>
        <fullName evidence="2">Uncharacterized protein</fullName>
    </submittedName>
</protein>
<feature type="region of interest" description="Disordered" evidence="1">
    <location>
        <begin position="1"/>
        <end position="22"/>
    </location>
</feature>
<evidence type="ECO:0000313" key="2">
    <source>
        <dbReference type="EMBL" id="JAE11949.1"/>
    </source>
</evidence>